<dbReference type="Gene3D" id="3.10.450.40">
    <property type="match status" value="1"/>
</dbReference>
<dbReference type="Proteomes" id="UP001283361">
    <property type="component" value="Unassembled WGS sequence"/>
</dbReference>
<comment type="caution">
    <text evidence="3">The sequence shown here is derived from an EMBL/GenBank/DDBJ whole genome shotgun (WGS) entry which is preliminary data.</text>
</comment>
<feature type="signal peptide" evidence="2">
    <location>
        <begin position="1"/>
        <end position="28"/>
    </location>
</feature>
<keyword evidence="4" id="KW-1185">Reference proteome</keyword>
<sequence>MGIFRFLSKRAVPQTLFVVFILLELSLAARKIEIMEKESDSGEGSDESSKMRRAVSSRIVSRLNLGANVDVQAEDSLLSAQGNKKKKYSETYKGYKVYNTGLDVEEDANGDVAIVAGDVYADIESDLGSTSHCDIPDETAKAIALGKFGLDAKSIKIVREAYENYVYVDSDDIARWTVDVELSIFKSDGTFSRPVVFIDACSQKILDYFDRSGFFTVLPDDNMDTSPATYSDSDIATDSNLMTLSNSDFPTNAPSNILTNNPTDSFTYDPSNFPTGGSSDFMTNAPTNAPTNPPTNSPTKEPTNSPTKSPTQSPTNKPSGNCDVTDKAGNPKRVVKFGPGEEFCLSPMRRSKDGTICYLENQYVKRARWSYRSEKMIQR</sequence>
<organism evidence="3 4">
    <name type="scientific">Elysia crispata</name>
    <name type="common">lettuce slug</name>
    <dbReference type="NCBI Taxonomy" id="231223"/>
    <lineage>
        <taxon>Eukaryota</taxon>
        <taxon>Metazoa</taxon>
        <taxon>Spiralia</taxon>
        <taxon>Lophotrochozoa</taxon>
        <taxon>Mollusca</taxon>
        <taxon>Gastropoda</taxon>
        <taxon>Heterobranchia</taxon>
        <taxon>Euthyneura</taxon>
        <taxon>Panpulmonata</taxon>
        <taxon>Sacoglossa</taxon>
        <taxon>Placobranchoidea</taxon>
        <taxon>Plakobranchidae</taxon>
        <taxon>Elysia</taxon>
    </lineage>
</organism>
<keyword evidence="2" id="KW-0732">Signal</keyword>
<evidence type="ECO:0000313" key="4">
    <source>
        <dbReference type="Proteomes" id="UP001283361"/>
    </source>
</evidence>
<evidence type="ECO:0000256" key="2">
    <source>
        <dbReference type="SAM" id="SignalP"/>
    </source>
</evidence>
<proteinExistence type="predicted"/>
<evidence type="ECO:0000256" key="1">
    <source>
        <dbReference type="SAM" id="MobiDB-lite"/>
    </source>
</evidence>
<protein>
    <submittedName>
        <fullName evidence="3">Uncharacterized protein</fullName>
    </submittedName>
</protein>
<feature type="region of interest" description="Disordered" evidence="1">
    <location>
        <begin position="246"/>
        <end position="333"/>
    </location>
</feature>
<dbReference type="PANTHER" id="PTHR33683">
    <property type="entry name" value="1, PUTATIVE-RELATED"/>
    <property type="match status" value="1"/>
</dbReference>
<reference evidence="3" key="1">
    <citation type="journal article" date="2023" name="G3 (Bethesda)">
        <title>A reference genome for the long-term kleptoplast-retaining sea slug Elysia crispata morphotype clarki.</title>
        <authorList>
            <person name="Eastman K.E."/>
            <person name="Pendleton A.L."/>
            <person name="Shaikh M.A."/>
            <person name="Suttiyut T."/>
            <person name="Ogas R."/>
            <person name="Tomko P."/>
            <person name="Gavelis G."/>
            <person name="Widhalm J.R."/>
            <person name="Wisecaver J.H."/>
        </authorList>
    </citation>
    <scope>NUCLEOTIDE SEQUENCE</scope>
    <source>
        <strain evidence="3">ECLA1</strain>
    </source>
</reference>
<dbReference type="PANTHER" id="PTHR33683:SF46">
    <property type="entry name" value="SUSHI DOMAIN-CONTAINING PROTEIN"/>
    <property type="match status" value="1"/>
</dbReference>
<feature type="compositionally biased region" description="Polar residues" evidence="1">
    <location>
        <begin position="246"/>
        <end position="282"/>
    </location>
</feature>
<feature type="compositionally biased region" description="Low complexity" evidence="1">
    <location>
        <begin position="297"/>
        <end position="311"/>
    </location>
</feature>
<gene>
    <name evidence="3" type="ORF">RRG08_029471</name>
</gene>
<dbReference type="EMBL" id="JAWDGP010000638">
    <property type="protein sequence ID" value="KAK3798691.1"/>
    <property type="molecule type" value="Genomic_DNA"/>
</dbReference>
<name>A0AAE1E8Z4_9GAST</name>
<dbReference type="Gene3D" id="3.10.450.490">
    <property type="match status" value="1"/>
</dbReference>
<accession>A0AAE1E8Z4</accession>
<evidence type="ECO:0000313" key="3">
    <source>
        <dbReference type="EMBL" id="KAK3798691.1"/>
    </source>
</evidence>
<dbReference type="AlphaFoldDB" id="A0AAE1E8Z4"/>
<feature type="chain" id="PRO_5042169507" evidence="2">
    <location>
        <begin position="29"/>
        <end position="379"/>
    </location>
</feature>